<protein>
    <recommendedName>
        <fullName evidence="1">Carbohydrate kinase PfkB domain-containing protein</fullName>
    </recommendedName>
</protein>
<sequence length="282" mass="31327">MLRRVCVYGNPTVDYVHSRGGVARRYGGGVYYSTMALLDEGVQPEIYSVGPHWLFMANKLWFFKANSSYSASPMVFKITYLDSSRVMEVLEISPELTSGDTHTGVCYTIVNPVLGEISFSLLKELRVKSIILAGDIQGFVRERRRGFLRYKGGGLLIDVIGLFDILHMDVEEAIALTEAESKHSALRRLRGLVKESLVVVTEGVKPPILVTGGSVSEVGSERSRVCDKTGAGDYFLGKLFLRIVEGLKPREAVESALEETDRWLSRGEDKLLHRGVSPFSNF</sequence>
<proteinExistence type="predicted"/>
<feature type="domain" description="Carbohydrate kinase PfkB" evidence="1">
    <location>
        <begin position="158"/>
        <end position="256"/>
    </location>
</feature>
<dbReference type="Pfam" id="PF00294">
    <property type="entry name" value="PfkB"/>
    <property type="match status" value="1"/>
</dbReference>
<gene>
    <name evidence="2" type="ORF">ENM60_05730</name>
</gene>
<evidence type="ECO:0000259" key="1">
    <source>
        <dbReference type="Pfam" id="PF00294"/>
    </source>
</evidence>
<dbReference type="AlphaFoldDB" id="A0A7J3Y0D4"/>
<dbReference type="EMBL" id="DRYK01000073">
    <property type="protein sequence ID" value="HHP68265.1"/>
    <property type="molecule type" value="Genomic_DNA"/>
</dbReference>
<accession>A0A7J3Y0D4</accession>
<dbReference type="SUPFAM" id="SSF53613">
    <property type="entry name" value="Ribokinase-like"/>
    <property type="match status" value="1"/>
</dbReference>
<dbReference type="Gene3D" id="3.40.1190.20">
    <property type="match status" value="1"/>
</dbReference>
<dbReference type="InterPro" id="IPR029056">
    <property type="entry name" value="Ribokinase-like"/>
</dbReference>
<comment type="caution">
    <text evidence="2">The sequence shown here is derived from an EMBL/GenBank/DDBJ whole genome shotgun (WGS) entry which is preliminary data.</text>
</comment>
<dbReference type="InterPro" id="IPR011611">
    <property type="entry name" value="PfkB_dom"/>
</dbReference>
<evidence type="ECO:0000313" key="2">
    <source>
        <dbReference type="EMBL" id="HHP68265.1"/>
    </source>
</evidence>
<name>A0A7J3Y0D4_9CREN</name>
<organism evidence="2">
    <name type="scientific">Thermogladius calderae</name>
    <dbReference type="NCBI Taxonomy" id="1200300"/>
    <lineage>
        <taxon>Archaea</taxon>
        <taxon>Thermoproteota</taxon>
        <taxon>Thermoprotei</taxon>
        <taxon>Desulfurococcales</taxon>
        <taxon>Desulfurococcaceae</taxon>
        <taxon>Thermogladius</taxon>
    </lineage>
</organism>
<reference evidence="2" key="1">
    <citation type="journal article" date="2020" name="mSystems">
        <title>Genome- and Community-Level Interaction Insights into Carbon Utilization and Element Cycling Functions of Hydrothermarchaeota in Hydrothermal Sediment.</title>
        <authorList>
            <person name="Zhou Z."/>
            <person name="Liu Y."/>
            <person name="Xu W."/>
            <person name="Pan J."/>
            <person name="Luo Z.H."/>
            <person name="Li M."/>
        </authorList>
    </citation>
    <scope>NUCLEOTIDE SEQUENCE [LARGE SCALE GENOMIC DNA]</scope>
    <source>
        <strain evidence="2">SpSt-110</strain>
    </source>
</reference>